<dbReference type="Pfam" id="PF13561">
    <property type="entry name" value="adh_short_C2"/>
    <property type="match status" value="1"/>
</dbReference>
<dbReference type="STRING" id="394096.DB31_1397"/>
<comment type="similarity">
    <text evidence="1">Belongs to the short-chain dehydrogenases/reductases (SDR) family.</text>
</comment>
<sequence length="234" mass="24882">MKEALVITGASKGIGLATAKLFRERGAVVVNLSRSRCEQEGVLNLTVDLTLAGFERRVEAPLLQAIAGCERLVLVHNAAVLEQDSADAGSPDVLRRALEVEVVAPTVLNRLLIPKMPQGSSVVYVGSTLSEKAVSGIYSYVVAKHANVGMMRATCQDLLGRGVHTVCVCPGVTDTETLQKRVAGDAKTLEVLRSITGEGRLIEPQEIARVIAFAADHPVLNGTLIHANLGQKEN</sequence>
<dbReference type="OrthoDB" id="9803333at2"/>
<protein>
    <submittedName>
        <fullName evidence="3">Oxidoreductase</fullName>
    </submittedName>
</protein>
<dbReference type="AlphaFoldDB" id="A0A085WC68"/>
<dbReference type="Gene3D" id="3.40.50.720">
    <property type="entry name" value="NAD(P)-binding Rossmann-like Domain"/>
    <property type="match status" value="1"/>
</dbReference>
<name>A0A085WC68_9BACT</name>
<keyword evidence="4" id="KW-1185">Reference proteome</keyword>
<dbReference type="PANTHER" id="PTHR43477:SF1">
    <property type="entry name" value="DIHYDROANTICAPSIN 7-DEHYDROGENASE"/>
    <property type="match status" value="1"/>
</dbReference>
<dbReference type="PANTHER" id="PTHR43477">
    <property type="entry name" value="DIHYDROANTICAPSIN 7-DEHYDROGENASE"/>
    <property type="match status" value="1"/>
</dbReference>
<dbReference type="GO" id="GO:0016491">
    <property type="term" value="F:oxidoreductase activity"/>
    <property type="evidence" value="ECO:0007669"/>
    <property type="project" value="UniProtKB-KW"/>
</dbReference>
<dbReference type="RefSeq" id="WP_044193074.1">
    <property type="nucleotide sequence ID" value="NZ_JMCB01000012.1"/>
</dbReference>
<proteinExistence type="inferred from homology"/>
<dbReference type="Proteomes" id="UP000028725">
    <property type="component" value="Unassembled WGS sequence"/>
</dbReference>
<gene>
    <name evidence="3" type="ORF">DB31_1397</name>
</gene>
<dbReference type="InterPro" id="IPR002347">
    <property type="entry name" value="SDR_fam"/>
</dbReference>
<evidence type="ECO:0000256" key="1">
    <source>
        <dbReference type="ARBA" id="ARBA00006484"/>
    </source>
</evidence>
<dbReference type="InterPro" id="IPR051122">
    <property type="entry name" value="SDR_DHRS6-like"/>
</dbReference>
<dbReference type="EMBL" id="JMCB01000012">
    <property type="protein sequence ID" value="KFE65281.1"/>
    <property type="molecule type" value="Genomic_DNA"/>
</dbReference>
<reference evidence="3 4" key="1">
    <citation type="submission" date="2014-04" db="EMBL/GenBank/DDBJ databases">
        <title>Genome assembly of Hyalangium minutum DSM 14724.</title>
        <authorList>
            <person name="Sharma G."/>
            <person name="Subramanian S."/>
        </authorList>
    </citation>
    <scope>NUCLEOTIDE SEQUENCE [LARGE SCALE GENOMIC DNA]</scope>
    <source>
        <strain evidence="3 4">DSM 14724</strain>
    </source>
</reference>
<dbReference type="PRINTS" id="PR00081">
    <property type="entry name" value="GDHRDH"/>
</dbReference>
<dbReference type="InterPro" id="IPR036291">
    <property type="entry name" value="NAD(P)-bd_dom_sf"/>
</dbReference>
<dbReference type="SUPFAM" id="SSF51735">
    <property type="entry name" value="NAD(P)-binding Rossmann-fold domains"/>
    <property type="match status" value="1"/>
</dbReference>
<evidence type="ECO:0000313" key="4">
    <source>
        <dbReference type="Proteomes" id="UP000028725"/>
    </source>
</evidence>
<comment type="caution">
    <text evidence="3">The sequence shown here is derived from an EMBL/GenBank/DDBJ whole genome shotgun (WGS) entry which is preliminary data.</text>
</comment>
<keyword evidence="2" id="KW-0560">Oxidoreductase</keyword>
<organism evidence="3 4">
    <name type="scientific">Hyalangium minutum</name>
    <dbReference type="NCBI Taxonomy" id="394096"/>
    <lineage>
        <taxon>Bacteria</taxon>
        <taxon>Pseudomonadati</taxon>
        <taxon>Myxococcota</taxon>
        <taxon>Myxococcia</taxon>
        <taxon>Myxococcales</taxon>
        <taxon>Cystobacterineae</taxon>
        <taxon>Archangiaceae</taxon>
        <taxon>Hyalangium</taxon>
    </lineage>
</organism>
<accession>A0A085WC68</accession>
<evidence type="ECO:0000313" key="3">
    <source>
        <dbReference type="EMBL" id="KFE65281.1"/>
    </source>
</evidence>
<evidence type="ECO:0000256" key="2">
    <source>
        <dbReference type="ARBA" id="ARBA00023002"/>
    </source>
</evidence>
<dbReference type="CDD" id="cd05233">
    <property type="entry name" value="SDR_c"/>
    <property type="match status" value="1"/>
</dbReference>